<dbReference type="InterPro" id="IPR025676">
    <property type="entry name" value="Clr5_dom"/>
</dbReference>
<feature type="region of interest" description="Disordered" evidence="4">
    <location>
        <begin position="111"/>
        <end position="139"/>
    </location>
</feature>
<dbReference type="Pfam" id="PF14420">
    <property type="entry name" value="Clr5"/>
    <property type="match status" value="1"/>
</dbReference>
<evidence type="ECO:0000256" key="4">
    <source>
        <dbReference type="SAM" id="MobiDB-lite"/>
    </source>
</evidence>
<dbReference type="PROSITE" id="PS50088">
    <property type="entry name" value="ANK_REPEAT"/>
    <property type="match status" value="2"/>
</dbReference>
<dbReference type="STRING" id="37992.A0A4Z0Z6Y0"/>
<comment type="caution">
    <text evidence="6">The sequence shown here is derived from an EMBL/GenBank/DDBJ whole genome shotgun (WGS) entry which is preliminary data.</text>
</comment>
<evidence type="ECO:0000313" key="7">
    <source>
        <dbReference type="Proteomes" id="UP000297716"/>
    </source>
</evidence>
<dbReference type="InterPro" id="IPR051165">
    <property type="entry name" value="Multifunctional_ANK_Repeat"/>
</dbReference>
<dbReference type="SUPFAM" id="SSF48403">
    <property type="entry name" value="Ankyrin repeat"/>
    <property type="match status" value="1"/>
</dbReference>
<feature type="repeat" description="ANK" evidence="3">
    <location>
        <begin position="994"/>
        <end position="1026"/>
    </location>
</feature>
<protein>
    <recommendedName>
        <fullName evidence="5">Clr5 domain-containing protein</fullName>
    </recommendedName>
</protein>
<dbReference type="AlphaFoldDB" id="A0A4Z0Z6Y0"/>
<sequence>MSQPPQITEEEWEGHKDAIISLFLGSVEGEIQGEGQTLNSLAHSMRETYGFTASVSQFEARLKIWEARKNLKPEEWKPVFEWLDMLPKAAKSRVVISGRVAPRTKISRARKYYKDKSRNAGHAGPPALGPSISPSSHSKQIRIEIQDSGGRWVQLSETNTTFELGNCSPSRAEIPEETNTQLYTSDPTPAIPNELSVSARNSRHLLDFDISRLGSFQDSGPSVPILMGHPSAWLQQLPSKRLLEKLVGINYNQNVSQIQDRSKRKITGLNETMSHFGLGGPGPGTLDIRFSSQGFQCHNGRNQSIMARDDYSRIKFTQCLFMAIMNGVHDLGDITGEALDGCLGPDGTLSSSLLSCFQAAPKYIAKTLASSLFQASICSNKQAVVAQLLEEGLSHANDSMVVDRSGALSTPLELAASLGDEGLLDLLLFHKADPNKTYHPKGAGALLVLIEHDPSLAILGKLFAAGAKVPPNIMLKIDKLENEALSLITLHILPSQHTDFFRAGFWSRFISKWGDITGATIVNKFLYDCVEHHSGRCISQFQEMIEWSLVSAAKNGHAETFLAIFPHCTLSSNTRLLSASIMGKHPTIIDFVMSRRPNINPRPHALDRRGFIVLEREHVTTPLAASITARNTDFINILARADVFNSLHEGGRFEVAIDAAVEIGDYELVARLLDSCPSLESHSLARALHTAISSGYEDIALMLLERGASVYTGKLGGSHHSSLLLVAIDKGNLDIAQSLLTLGDIGHRSTEHLSTHLMCLTDPLITDNHLSSFQGKFRYRVNTHMTPNDFEPSPNLECFYPESDNRRHVSRYLLPALKDKRMCDLILGSKLATVQFLTVCLAAAVSQNDPDLAQKLIEKGANAADNVVLTCATRWGPDLVPLLIDGTNRRRNVVTKGLRTNVLKEAIRQGPKRADLVSLFIKSEYVDIFDTGDCDSFNGLVYYNKQEVLTPLGEAIRAATAFPQFSYDTAKLLLDHGVDADGIVNFDTRAQLPTNKTAIIEAVSVGNQELVELLIEYGAHVNLALRHMVRRTPLQMAAERGDLEMTKLLIRHGADVNAEPHIAMGGIALQFAAISGNCDLAAELLQHGALLHKPPPKIGGRWPIEGAAENGRLDMVQFLWTANQETLFIHDGENGFQERNFKKAMRLAVENRKFACRDLIAELTGLPIDSTDLPPVVSPMYVDWPPPGRSVD</sequence>
<gene>
    <name evidence="6" type="ORF">E0Z10_g758</name>
</gene>
<dbReference type="InterPro" id="IPR002110">
    <property type="entry name" value="Ankyrin_rpt"/>
</dbReference>
<dbReference type="OrthoDB" id="539213at2759"/>
<evidence type="ECO:0000256" key="3">
    <source>
        <dbReference type="PROSITE-ProRule" id="PRU00023"/>
    </source>
</evidence>
<dbReference type="Gene3D" id="1.25.40.20">
    <property type="entry name" value="Ankyrin repeat-containing domain"/>
    <property type="match status" value="3"/>
</dbReference>
<dbReference type="Proteomes" id="UP000297716">
    <property type="component" value="Unassembled WGS sequence"/>
</dbReference>
<evidence type="ECO:0000256" key="2">
    <source>
        <dbReference type="ARBA" id="ARBA00023043"/>
    </source>
</evidence>
<keyword evidence="1" id="KW-0677">Repeat</keyword>
<dbReference type="PANTHER" id="PTHR24123:SF138">
    <property type="entry name" value="NACHT DOMAIN-CONTAINING PROTEIN"/>
    <property type="match status" value="1"/>
</dbReference>
<dbReference type="Pfam" id="PF12796">
    <property type="entry name" value="Ank_2"/>
    <property type="match status" value="1"/>
</dbReference>
<feature type="repeat" description="ANK" evidence="3">
    <location>
        <begin position="1029"/>
        <end position="1061"/>
    </location>
</feature>
<accession>A0A4Z0Z6Y0</accession>
<evidence type="ECO:0000313" key="6">
    <source>
        <dbReference type="EMBL" id="TGJ87998.1"/>
    </source>
</evidence>
<organism evidence="6 7">
    <name type="scientific">Xylaria hypoxylon</name>
    <dbReference type="NCBI Taxonomy" id="37992"/>
    <lineage>
        <taxon>Eukaryota</taxon>
        <taxon>Fungi</taxon>
        <taxon>Dikarya</taxon>
        <taxon>Ascomycota</taxon>
        <taxon>Pezizomycotina</taxon>
        <taxon>Sordariomycetes</taxon>
        <taxon>Xylariomycetidae</taxon>
        <taxon>Xylariales</taxon>
        <taxon>Xylariaceae</taxon>
        <taxon>Xylaria</taxon>
    </lineage>
</organism>
<keyword evidence="7" id="KW-1185">Reference proteome</keyword>
<evidence type="ECO:0000259" key="5">
    <source>
        <dbReference type="Pfam" id="PF14420"/>
    </source>
</evidence>
<dbReference type="InterPro" id="IPR036770">
    <property type="entry name" value="Ankyrin_rpt-contain_sf"/>
</dbReference>
<dbReference type="PANTHER" id="PTHR24123">
    <property type="entry name" value="ANKYRIN REPEAT-CONTAINING"/>
    <property type="match status" value="1"/>
</dbReference>
<feature type="domain" description="Clr5" evidence="5">
    <location>
        <begin position="9"/>
        <end position="69"/>
    </location>
</feature>
<reference evidence="6 7" key="1">
    <citation type="submission" date="2019-03" db="EMBL/GenBank/DDBJ databases">
        <title>Draft genome sequence of Xylaria hypoxylon DSM 108379, a ubiquitous saprotrophic-parasitic fungi on hardwood.</title>
        <authorList>
            <person name="Buettner E."/>
            <person name="Leonhardt S."/>
            <person name="Gebauer A.M."/>
            <person name="Liers C."/>
            <person name="Hofrichter M."/>
            <person name="Kellner H."/>
        </authorList>
    </citation>
    <scope>NUCLEOTIDE SEQUENCE [LARGE SCALE GENOMIC DNA]</scope>
    <source>
        <strain evidence="6 7">DSM 108379</strain>
    </source>
</reference>
<proteinExistence type="predicted"/>
<dbReference type="PROSITE" id="PS50297">
    <property type="entry name" value="ANK_REP_REGION"/>
    <property type="match status" value="2"/>
</dbReference>
<evidence type="ECO:0000256" key="1">
    <source>
        <dbReference type="ARBA" id="ARBA00022737"/>
    </source>
</evidence>
<dbReference type="EMBL" id="SKBN01000007">
    <property type="protein sequence ID" value="TGJ87998.1"/>
    <property type="molecule type" value="Genomic_DNA"/>
</dbReference>
<name>A0A4Z0Z6Y0_9PEZI</name>
<keyword evidence="2 3" id="KW-0040">ANK repeat</keyword>
<dbReference type="SMART" id="SM00248">
    <property type="entry name" value="ANK"/>
    <property type="match status" value="11"/>
</dbReference>